<accession>K2FCA7</accession>
<evidence type="ECO:0000313" key="1">
    <source>
        <dbReference type="EMBL" id="EKE28666.1"/>
    </source>
</evidence>
<comment type="caution">
    <text evidence="1">The sequence shown here is derived from an EMBL/GenBank/DDBJ whole genome shotgun (WGS) entry which is preliminary data.</text>
</comment>
<dbReference type="EMBL" id="AMFJ01000307">
    <property type="protein sequence ID" value="EKE28666.1"/>
    <property type="molecule type" value="Genomic_DNA"/>
</dbReference>
<gene>
    <name evidence="1" type="ORF">ACD_3C00033G0004</name>
</gene>
<dbReference type="AlphaFoldDB" id="K2FCA7"/>
<proteinExistence type="predicted"/>
<sequence>MANKRDDSSKKHINEIRVSKLKLNLKDEEKIFNKINEHLTDKLSLKKINKETFIKQKWSNIEYKNVSVNIRYALFAWMNYDEKAIVEDNSWFNFLNILWLDDNFEQISSEYKSINKWIISIFHIWSEFYFVTFWRWSTYVDSFCEGRFWIEMTKKLISEDWDLRRIFQKETWWESVILDDIMRTLKNSKKNKYKPDEDFSNATRILKEISWKVKLDIFFDKNSLFNPINKWKPWYRWLFFSWNWTNSLHLKIDKIDKILFFELIDRIYYFDTKVKVALKIPELLKISWEIDLHDKLLEEFNKRVLDDDNDEFSISLTILENIKEEFYENEYIFEKAIIRNTNIPNKQLSFNSLSETFSYIEDIKISKLNTHIKNLNDFEILINYKEKWFDRAKNRTITLEELIEWQLYYSYWASDKEICFFKYWSSFYEPNKDLFYCINKRLSDLVLWNLVIKDVNFLNPWETTINNISHLSYYTNRWIKAWREYKEAAYNALHDEQDEFYTNNLTPIINKKWYHCFDLWCFKNRDLNWIELCDIFIKKTFQLIHIKKASWAKLRELFSQWVIATMAIKDIKNWNWTEAAKIFNKHIWSTKISAGDLVHKMSVVFWIYSWKNIDINDDDEILGFFSKSDYAKFELVRTYQDLNSIWVGMNIYFIRSN</sequence>
<organism evidence="1">
    <name type="scientific">uncultured bacterium</name>
    <name type="common">gcode 4</name>
    <dbReference type="NCBI Taxonomy" id="1234023"/>
    <lineage>
        <taxon>Bacteria</taxon>
        <taxon>environmental samples</taxon>
    </lineage>
</organism>
<protein>
    <submittedName>
        <fullName evidence="1">Uncharacterized protein</fullName>
    </submittedName>
</protein>
<reference evidence="1" key="1">
    <citation type="journal article" date="2012" name="Science">
        <title>Fermentation, hydrogen, and sulfur metabolism in multiple uncultivated bacterial phyla.</title>
        <authorList>
            <person name="Wrighton K.C."/>
            <person name="Thomas B.C."/>
            <person name="Sharon I."/>
            <person name="Miller C.S."/>
            <person name="Castelle C.J."/>
            <person name="VerBerkmoes N.C."/>
            <person name="Wilkins M.J."/>
            <person name="Hettich R.L."/>
            <person name="Lipton M.S."/>
            <person name="Williams K.H."/>
            <person name="Long P.E."/>
            <person name="Banfield J.F."/>
        </authorList>
    </citation>
    <scope>NUCLEOTIDE SEQUENCE [LARGE SCALE GENOMIC DNA]</scope>
</reference>
<name>K2FCA7_9BACT</name>